<comment type="caution">
    <text evidence="2">The sequence shown here is derived from an EMBL/GenBank/DDBJ whole genome shotgun (WGS) entry which is preliminary data.</text>
</comment>
<accession>A0ABW8Q6E4</accession>
<gene>
    <name evidence="2" type="ORF">ACI43T_08995</name>
</gene>
<feature type="signal peptide" evidence="1">
    <location>
        <begin position="1"/>
        <end position="20"/>
    </location>
</feature>
<evidence type="ECO:0000313" key="3">
    <source>
        <dbReference type="Proteomes" id="UP001621964"/>
    </source>
</evidence>
<keyword evidence="1" id="KW-0732">Signal</keyword>
<name>A0ABW8Q6E4_9NEIS</name>
<sequence length="174" mass="20335">MVKYFLYGFSSFLFLTNAYAGSQPESLAKIIYEKEIDLNQDRIKDKLVIEENTEGKRNLKILVEDSKKQWNTVIENRNMVLCKDCGGVSTGDPLVSVEAKRNVFEITQEGGSRERWTSVYRFQYSPKLSTWILRKARLNVYDTVTGKNEIRRKSINSSKPVKLQDFNYDEFFYN</sequence>
<proteinExistence type="predicted"/>
<dbReference type="RefSeq" id="WP_009175196.1">
    <property type="nucleotide sequence ID" value="NZ_JBJGEB010000009.1"/>
</dbReference>
<reference evidence="2 3" key="1">
    <citation type="submission" date="2024-11" db="EMBL/GenBank/DDBJ databases">
        <authorList>
            <person name="Mikucki A.G."/>
            <person name="Kahler C.M."/>
        </authorList>
    </citation>
    <scope>NUCLEOTIDE SEQUENCE [LARGE SCALE GENOMIC DNA]</scope>
    <source>
        <strain evidence="2 3">EXNM717</strain>
    </source>
</reference>
<keyword evidence="3" id="KW-1185">Reference proteome</keyword>
<dbReference type="Proteomes" id="UP001621964">
    <property type="component" value="Unassembled WGS sequence"/>
</dbReference>
<evidence type="ECO:0000256" key="1">
    <source>
        <dbReference type="SAM" id="SignalP"/>
    </source>
</evidence>
<feature type="chain" id="PRO_5047071254" evidence="1">
    <location>
        <begin position="21"/>
        <end position="174"/>
    </location>
</feature>
<organism evidence="2 3">
    <name type="scientific">Neisseria oralis</name>
    <dbReference type="NCBI Taxonomy" id="1107316"/>
    <lineage>
        <taxon>Bacteria</taxon>
        <taxon>Pseudomonadati</taxon>
        <taxon>Pseudomonadota</taxon>
        <taxon>Betaproteobacteria</taxon>
        <taxon>Neisseriales</taxon>
        <taxon>Neisseriaceae</taxon>
        <taxon>Neisseria</taxon>
    </lineage>
</organism>
<evidence type="ECO:0000313" key="2">
    <source>
        <dbReference type="EMBL" id="MFK7642625.1"/>
    </source>
</evidence>
<dbReference type="EMBL" id="JBJGEB010000009">
    <property type="protein sequence ID" value="MFK7642625.1"/>
    <property type="molecule type" value="Genomic_DNA"/>
</dbReference>
<protein>
    <submittedName>
        <fullName evidence="2">Uncharacterized protein</fullName>
    </submittedName>
</protein>